<dbReference type="EMBL" id="PVTD01000010">
    <property type="protein sequence ID" value="PRY21187.1"/>
    <property type="molecule type" value="Genomic_DNA"/>
</dbReference>
<dbReference type="InterPro" id="IPR007730">
    <property type="entry name" value="SPOR-like_dom"/>
</dbReference>
<dbReference type="SUPFAM" id="SSF110997">
    <property type="entry name" value="Sporulation related repeat"/>
    <property type="match status" value="1"/>
</dbReference>
<keyword evidence="5" id="KW-1185">Reference proteome</keyword>
<feature type="chain" id="PRO_5015672455" evidence="2">
    <location>
        <begin position="23"/>
        <end position="292"/>
    </location>
</feature>
<proteinExistence type="predicted"/>
<dbReference type="PROSITE" id="PS51724">
    <property type="entry name" value="SPOR"/>
    <property type="match status" value="1"/>
</dbReference>
<sequence>MKIRVISVALLATVIAAGTAQAKSIRTVGAPVNTPPSSFAGSQFVDNAGCVYVRGGIGGNVTWVPRVTRDRKPVCGQTPTFRAATAVETAPTPAPVVIVPAPARSTTSGTSRQRTAAQPATTSTVKRVVPQSTGPKVYAMPKPPAGFKYAFEDGRLNPNRGERTATGRAAMNRIWTQEVPRRLVDPKSPVHVAVMPNSYRVSTKSRSAAKAQKQDAAGQIYVQVGSYARSANAKTAATQVHRLGFPVRAMNVKRGGETLQIVLAGPFESEAESHRALRKARKSGFDDAFLRK</sequence>
<accession>A0A2T0RJ92</accession>
<keyword evidence="2" id="KW-0732">Signal</keyword>
<dbReference type="Pfam" id="PF05036">
    <property type="entry name" value="SPOR"/>
    <property type="match status" value="1"/>
</dbReference>
<dbReference type="Gene3D" id="3.30.70.1070">
    <property type="entry name" value="Sporulation related repeat"/>
    <property type="match status" value="1"/>
</dbReference>
<feature type="domain" description="SPOR" evidence="3">
    <location>
        <begin position="214"/>
        <end position="292"/>
    </location>
</feature>
<name>A0A2T0RJ92_9RHOB</name>
<organism evidence="4 5">
    <name type="scientific">Aliiruegeria haliotis</name>
    <dbReference type="NCBI Taxonomy" id="1280846"/>
    <lineage>
        <taxon>Bacteria</taxon>
        <taxon>Pseudomonadati</taxon>
        <taxon>Pseudomonadota</taxon>
        <taxon>Alphaproteobacteria</taxon>
        <taxon>Rhodobacterales</taxon>
        <taxon>Roseobacteraceae</taxon>
        <taxon>Aliiruegeria</taxon>
    </lineage>
</organism>
<dbReference type="OrthoDB" id="7843142at2"/>
<reference evidence="4 5" key="1">
    <citation type="submission" date="2018-03" db="EMBL/GenBank/DDBJ databases">
        <title>Genomic Encyclopedia of Archaeal and Bacterial Type Strains, Phase II (KMG-II): from individual species to whole genera.</title>
        <authorList>
            <person name="Goeker M."/>
        </authorList>
    </citation>
    <scope>NUCLEOTIDE SEQUENCE [LARGE SCALE GENOMIC DNA]</scope>
    <source>
        <strain evidence="4 5">DSM 29328</strain>
    </source>
</reference>
<dbReference type="GO" id="GO:0042834">
    <property type="term" value="F:peptidoglycan binding"/>
    <property type="evidence" value="ECO:0007669"/>
    <property type="project" value="InterPro"/>
</dbReference>
<evidence type="ECO:0000259" key="3">
    <source>
        <dbReference type="PROSITE" id="PS51724"/>
    </source>
</evidence>
<dbReference type="AlphaFoldDB" id="A0A2T0RJ92"/>
<feature type="compositionally biased region" description="Low complexity" evidence="1">
    <location>
        <begin position="103"/>
        <end position="117"/>
    </location>
</feature>
<gene>
    <name evidence="4" type="ORF">CLV78_11060</name>
</gene>
<evidence type="ECO:0000313" key="4">
    <source>
        <dbReference type="EMBL" id="PRY21187.1"/>
    </source>
</evidence>
<dbReference type="InterPro" id="IPR036680">
    <property type="entry name" value="SPOR-like_sf"/>
</dbReference>
<dbReference type="Proteomes" id="UP000239480">
    <property type="component" value="Unassembled WGS sequence"/>
</dbReference>
<feature type="signal peptide" evidence="2">
    <location>
        <begin position="1"/>
        <end position="22"/>
    </location>
</feature>
<evidence type="ECO:0000256" key="2">
    <source>
        <dbReference type="SAM" id="SignalP"/>
    </source>
</evidence>
<dbReference type="RefSeq" id="WP_106206977.1">
    <property type="nucleotide sequence ID" value="NZ_PVTD01000010.1"/>
</dbReference>
<evidence type="ECO:0000256" key="1">
    <source>
        <dbReference type="SAM" id="MobiDB-lite"/>
    </source>
</evidence>
<protein>
    <submittedName>
        <fullName evidence="4">Sporulation related protein</fullName>
    </submittedName>
</protein>
<evidence type="ECO:0000313" key="5">
    <source>
        <dbReference type="Proteomes" id="UP000239480"/>
    </source>
</evidence>
<comment type="caution">
    <text evidence="4">The sequence shown here is derived from an EMBL/GenBank/DDBJ whole genome shotgun (WGS) entry which is preliminary data.</text>
</comment>
<feature type="compositionally biased region" description="Polar residues" evidence="1">
    <location>
        <begin position="118"/>
        <end position="129"/>
    </location>
</feature>
<feature type="region of interest" description="Disordered" evidence="1">
    <location>
        <begin position="103"/>
        <end position="129"/>
    </location>
</feature>